<dbReference type="AlphaFoldDB" id="A0A227P6J3"/>
<dbReference type="InterPro" id="IPR006664">
    <property type="entry name" value="OMP_bac"/>
</dbReference>
<evidence type="ECO:0000256" key="2">
    <source>
        <dbReference type="ARBA" id="ARBA00023136"/>
    </source>
</evidence>
<reference evidence="7 8" key="1">
    <citation type="submission" date="2016-11" db="EMBL/GenBank/DDBJ databases">
        <title>Whole genomes of Flavobacteriaceae.</title>
        <authorList>
            <person name="Stine C."/>
            <person name="Li C."/>
            <person name="Tadesse D."/>
        </authorList>
    </citation>
    <scope>NUCLEOTIDE SEQUENCE [LARGE SCALE GENOMIC DNA]</scope>
    <source>
        <strain evidence="7 8">DSM 24704</strain>
    </source>
</reference>
<dbReference type="EMBL" id="MUGS01000021">
    <property type="protein sequence ID" value="OXG05529.1"/>
    <property type="molecule type" value="Genomic_DNA"/>
</dbReference>
<keyword evidence="2 4" id="KW-0472">Membrane</keyword>
<dbReference type="Pfam" id="PF00691">
    <property type="entry name" value="OmpA"/>
    <property type="match status" value="1"/>
</dbReference>
<evidence type="ECO:0000256" key="4">
    <source>
        <dbReference type="PROSITE-ProRule" id="PRU00473"/>
    </source>
</evidence>
<keyword evidence="7" id="KW-0969">Cilium</keyword>
<evidence type="ECO:0000313" key="7">
    <source>
        <dbReference type="EMBL" id="OXG05529.1"/>
    </source>
</evidence>
<dbReference type="PANTHER" id="PTHR30329:SF21">
    <property type="entry name" value="LIPOPROTEIN YIAD-RELATED"/>
    <property type="match status" value="1"/>
</dbReference>
<organism evidence="7 8">
    <name type="scientific">Flavobacterium araucananum</name>
    <dbReference type="NCBI Taxonomy" id="946678"/>
    <lineage>
        <taxon>Bacteria</taxon>
        <taxon>Pseudomonadati</taxon>
        <taxon>Bacteroidota</taxon>
        <taxon>Flavobacteriia</taxon>
        <taxon>Flavobacteriales</taxon>
        <taxon>Flavobacteriaceae</taxon>
        <taxon>Flavobacterium</taxon>
    </lineage>
</organism>
<protein>
    <submittedName>
        <fullName evidence="7">Flagellar motor protein MotB</fullName>
    </submittedName>
</protein>
<name>A0A227P6J3_9FLAO</name>
<dbReference type="Proteomes" id="UP000214684">
    <property type="component" value="Unassembled WGS sequence"/>
</dbReference>
<dbReference type="CDD" id="cd07185">
    <property type="entry name" value="OmpA_C-like"/>
    <property type="match status" value="1"/>
</dbReference>
<dbReference type="PROSITE" id="PS51123">
    <property type="entry name" value="OMPA_2"/>
    <property type="match status" value="1"/>
</dbReference>
<feature type="signal peptide" evidence="5">
    <location>
        <begin position="1"/>
        <end position="19"/>
    </location>
</feature>
<dbReference type="InterPro" id="IPR036737">
    <property type="entry name" value="OmpA-like_sf"/>
</dbReference>
<sequence length="378" mass="41873">MKKIVTILALSLGLTNLQAQTEAEKNTRNDYNKWSIELDGGFNKPQRPMAGDYYTAKISPFTADLGVRYMMNNKFGLKADFGYNSFTDHGNSLDFDSKYYRVDLQGVANLGRIMNFETWTRTIGLLGHAGVGVAQLENKDLHVKDRMGNFIAGITGQIRLSDRFALTGDVTTIVNAFQDATFDGAGRTNSRGLSGVMFNGTVGLNYYLGKNTKHADWVVISQEFDASPLENKIAELEALVKKTPEKQVIIEKTVSAPVVSDRDIIKDMINDKYYSVYFDFNKSTPIENSTAAIDVVLTYLRKNPSASINIIGYADQVGSSEYNEKLSDARANNVKTIFEKAGIASSRLNVVANGADTSIQKDSEEARRLARRVTFKVN</sequence>
<dbReference type="PANTHER" id="PTHR30329">
    <property type="entry name" value="STATOR ELEMENT OF FLAGELLAR MOTOR COMPLEX"/>
    <property type="match status" value="1"/>
</dbReference>
<feature type="chain" id="PRO_5030039284" evidence="5">
    <location>
        <begin position="20"/>
        <end position="378"/>
    </location>
</feature>
<keyword evidence="7" id="KW-0966">Cell projection</keyword>
<evidence type="ECO:0000313" key="8">
    <source>
        <dbReference type="Proteomes" id="UP000214684"/>
    </source>
</evidence>
<dbReference type="Gene3D" id="3.30.1330.60">
    <property type="entry name" value="OmpA-like domain"/>
    <property type="match status" value="1"/>
</dbReference>
<evidence type="ECO:0000259" key="6">
    <source>
        <dbReference type="PROSITE" id="PS51123"/>
    </source>
</evidence>
<proteinExistence type="predicted"/>
<comment type="caution">
    <text evidence="7">The sequence shown here is derived from an EMBL/GenBank/DDBJ whole genome shotgun (WGS) entry which is preliminary data.</text>
</comment>
<dbReference type="OrthoDB" id="1522982at2"/>
<evidence type="ECO:0000256" key="3">
    <source>
        <dbReference type="ARBA" id="ARBA00023237"/>
    </source>
</evidence>
<dbReference type="RefSeq" id="WP_089479860.1">
    <property type="nucleotide sequence ID" value="NZ_MUGS01000021.1"/>
</dbReference>
<keyword evidence="3" id="KW-0998">Cell outer membrane</keyword>
<keyword evidence="5" id="KW-0732">Signal</keyword>
<evidence type="ECO:0000256" key="1">
    <source>
        <dbReference type="ARBA" id="ARBA00004442"/>
    </source>
</evidence>
<keyword evidence="8" id="KW-1185">Reference proteome</keyword>
<dbReference type="InterPro" id="IPR050330">
    <property type="entry name" value="Bact_OuterMem_StrucFunc"/>
</dbReference>
<dbReference type="PRINTS" id="PR01021">
    <property type="entry name" value="OMPADOMAIN"/>
</dbReference>
<gene>
    <name evidence="7" type="ORF">B0A64_12530</name>
</gene>
<accession>A0A227P6J3</accession>
<comment type="subcellular location">
    <subcellularLocation>
        <location evidence="1">Cell outer membrane</location>
    </subcellularLocation>
</comment>
<dbReference type="SUPFAM" id="SSF103088">
    <property type="entry name" value="OmpA-like"/>
    <property type="match status" value="1"/>
</dbReference>
<dbReference type="GO" id="GO:0009279">
    <property type="term" value="C:cell outer membrane"/>
    <property type="evidence" value="ECO:0007669"/>
    <property type="project" value="UniProtKB-SubCell"/>
</dbReference>
<keyword evidence="7" id="KW-0282">Flagellum</keyword>
<dbReference type="InterPro" id="IPR006665">
    <property type="entry name" value="OmpA-like"/>
</dbReference>
<feature type="domain" description="OmpA-like" evidence="6">
    <location>
        <begin position="265"/>
        <end position="378"/>
    </location>
</feature>
<evidence type="ECO:0000256" key="5">
    <source>
        <dbReference type="SAM" id="SignalP"/>
    </source>
</evidence>